<evidence type="ECO:0000256" key="13">
    <source>
        <dbReference type="SAM" id="SignalP"/>
    </source>
</evidence>
<dbReference type="SUPFAM" id="SSF49854">
    <property type="entry name" value="Spermadhesin, CUB domain"/>
    <property type="match status" value="1"/>
</dbReference>
<protein>
    <recommendedName>
        <fullName evidence="14">CUB domain-containing protein</fullName>
    </recommendedName>
</protein>
<dbReference type="EnsemblMetazoa" id="XM_038202267.1">
    <property type="protein sequence ID" value="XP_038058195.1"/>
    <property type="gene ID" value="LOC119729622"/>
</dbReference>
<accession>A0A914A3E7</accession>
<evidence type="ECO:0000256" key="8">
    <source>
        <dbReference type="ARBA" id="ARBA00023157"/>
    </source>
</evidence>
<dbReference type="InterPro" id="IPR000859">
    <property type="entry name" value="CUB_dom"/>
</dbReference>
<keyword evidence="4 12" id="KW-0812">Transmembrane</keyword>
<dbReference type="CDD" id="cd00112">
    <property type="entry name" value="LDLa"/>
    <property type="match status" value="1"/>
</dbReference>
<keyword evidence="13" id="KW-0732">Signal</keyword>
<dbReference type="PRINTS" id="PR00261">
    <property type="entry name" value="LDLRECEPTOR"/>
</dbReference>
<dbReference type="GO" id="GO:0005886">
    <property type="term" value="C:plasma membrane"/>
    <property type="evidence" value="ECO:0007669"/>
    <property type="project" value="TreeGrafter"/>
</dbReference>
<dbReference type="SMART" id="SM00042">
    <property type="entry name" value="CUB"/>
    <property type="match status" value="1"/>
</dbReference>
<dbReference type="GO" id="GO:0005905">
    <property type="term" value="C:clathrin-coated pit"/>
    <property type="evidence" value="ECO:0007669"/>
    <property type="project" value="UniProtKB-KW"/>
</dbReference>
<feature type="chain" id="PRO_5036950796" description="CUB domain-containing protein" evidence="13">
    <location>
        <begin position="21"/>
        <end position="572"/>
    </location>
</feature>
<evidence type="ECO:0000259" key="14">
    <source>
        <dbReference type="SMART" id="SM00042"/>
    </source>
</evidence>
<sequence>MESIRIILYLVVLMVAGSDGQLEDSVYYLYEFSACARNDSVSTDISNDVPYGSSVTVALSDWRDKSDDNCSLVLTYTSALFSVKLIWVYMEEGTCVSLFDGNTTSASSMVRRCGSSNEYIKLFTTGPAILFAVDTTDEIVPRRDSFDILLIPFPEGATYFMEDFCSNDTLVHPNQTIWLHTNRGKFYDKDINCTMTLYTQIDHRLLIRIVQGSLGENDCLKYYDASGTNGEEFIKYCAFNNPPYEFESFGRFLTIKFETDSQDLDEGAVMEITTSSEDWECFFSDEVPCENYRICYWMGGNCDGYDHCPDGSDEKNCTTCESDVKCVTPTNEWVCIPVEKMCDGVDDCQNDRDEDDSRCISCYNEDLRCLDDSGYPLCVHPKKTCDGKSDCRDGEDEDKALCGDCPSSDGIRCRDFYGRPLCVYAMCDGYLDCSDGEDEDDAICVHNCTSNFLCHSNAREFICLPSSKICDSVADCIDGKDEASSLCASCSSGVRCKLDEGGFVCVDERSLCDSYEDCIDGQDESSSVCEPPILSYWSPGQLAGIFTGYIVFAVIVVVITCLIPKKCRPVDG</sequence>
<evidence type="ECO:0000256" key="4">
    <source>
        <dbReference type="ARBA" id="ARBA00022692"/>
    </source>
</evidence>
<dbReference type="InterPro" id="IPR035914">
    <property type="entry name" value="Sperma_CUB_dom_sf"/>
</dbReference>
<keyword evidence="16" id="KW-1185">Reference proteome</keyword>
<keyword evidence="6 12" id="KW-1133">Transmembrane helix</keyword>
<evidence type="ECO:0000256" key="5">
    <source>
        <dbReference type="ARBA" id="ARBA00022737"/>
    </source>
</evidence>
<dbReference type="GO" id="GO:0006897">
    <property type="term" value="P:endocytosis"/>
    <property type="evidence" value="ECO:0007669"/>
    <property type="project" value="UniProtKB-KW"/>
</dbReference>
<evidence type="ECO:0000313" key="15">
    <source>
        <dbReference type="EnsemblMetazoa" id="XP_038058195.1"/>
    </source>
</evidence>
<evidence type="ECO:0000256" key="10">
    <source>
        <dbReference type="ARBA" id="ARBA00037878"/>
    </source>
</evidence>
<evidence type="ECO:0000256" key="6">
    <source>
        <dbReference type="ARBA" id="ARBA00022989"/>
    </source>
</evidence>
<comment type="similarity">
    <text evidence="2">Belongs to the LDLR family.</text>
</comment>
<feature type="signal peptide" evidence="13">
    <location>
        <begin position="1"/>
        <end position="20"/>
    </location>
</feature>
<evidence type="ECO:0000256" key="1">
    <source>
        <dbReference type="ARBA" id="ARBA00004167"/>
    </source>
</evidence>
<keyword evidence="7 12" id="KW-0472">Membrane</keyword>
<evidence type="ECO:0000256" key="7">
    <source>
        <dbReference type="ARBA" id="ARBA00023136"/>
    </source>
</evidence>
<organism evidence="15 16">
    <name type="scientific">Patiria miniata</name>
    <name type="common">Bat star</name>
    <name type="synonym">Asterina miniata</name>
    <dbReference type="NCBI Taxonomy" id="46514"/>
    <lineage>
        <taxon>Eukaryota</taxon>
        <taxon>Metazoa</taxon>
        <taxon>Echinodermata</taxon>
        <taxon>Eleutherozoa</taxon>
        <taxon>Asterozoa</taxon>
        <taxon>Asteroidea</taxon>
        <taxon>Valvatacea</taxon>
        <taxon>Valvatida</taxon>
        <taxon>Asterinidae</taxon>
        <taxon>Patiria</taxon>
    </lineage>
</organism>
<evidence type="ECO:0000256" key="2">
    <source>
        <dbReference type="ARBA" id="ARBA00009939"/>
    </source>
</evidence>
<dbReference type="InterPro" id="IPR050685">
    <property type="entry name" value="LDLR"/>
</dbReference>
<evidence type="ECO:0000256" key="9">
    <source>
        <dbReference type="ARBA" id="ARBA00023176"/>
    </source>
</evidence>
<dbReference type="Pfam" id="PF00057">
    <property type="entry name" value="Ldl_recept_a"/>
    <property type="match status" value="1"/>
</dbReference>
<dbReference type="Gene3D" id="4.10.400.10">
    <property type="entry name" value="Low-density Lipoprotein Receptor"/>
    <property type="match status" value="3"/>
</dbReference>
<evidence type="ECO:0000256" key="12">
    <source>
        <dbReference type="SAM" id="Phobius"/>
    </source>
</evidence>
<dbReference type="SMART" id="SM00192">
    <property type="entry name" value="LDLa"/>
    <property type="match status" value="6"/>
</dbReference>
<comment type="caution">
    <text evidence="11">Lacks conserved residue(s) required for the propagation of feature annotation.</text>
</comment>
<keyword evidence="8 11" id="KW-1015">Disulfide bond</keyword>
<evidence type="ECO:0000256" key="11">
    <source>
        <dbReference type="PROSITE-ProRule" id="PRU00124"/>
    </source>
</evidence>
<dbReference type="OrthoDB" id="10062665at2759"/>
<dbReference type="SUPFAM" id="SSF57424">
    <property type="entry name" value="LDL receptor-like module"/>
    <property type="match status" value="2"/>
</dbReference>
<dbReference type="InterPro" id="IPR002172">
    <property type="entry name" value="LDrepeatLR_classA_rpt"/>
</dbReference>
<keyword evidence="3" id="KW-0254">Endocytosis</keyword>
<evidence type="ECO:0000313" key="16">
    <source>
        <dbReference type="Proteomes" id="UP000887568"/>
    </source>
</evidence>
<reference evidence="15" key="1">
    <citation type="submission" date="2022-11" db="UniProtKB">
        <authorList>
            <consortium name="EnsemblMetazoa"/>
        </authorList>
    </citation>
    <scope>IDENTIFICATION</scope>
</reference>
<dbReference type="InterPro" id="IPR023415">
    <property type="entry name" value="LDLR_class-A_CS"/>
</dbReference>
<dbReference type="AlphaFoldDB" id="A0A914A3E7"/>
<feature type="transmembrane region" description="Helical" evidence="12">
    <location>
        <begin position="542"/>
        <end position="563"/>
    </location>
</feature>
<keyword evidence="9" id="KW-0168">Coated pit</keyword>
<evidence type="ECO:0000256" key="3">
    <source>
        <dbReference type="ARBA" id="ARBA00022583"/>
    </source>
</evidence>
<proteinExistence type="inferred from homology"/>
<dbReference type="RefSeq" id="XP_038058195.1">
    <property type="nucleotide sequence ID" value="XM_038202267.1"/>
</dbReference>
<feature type="disulfide bond" evidence="11">
    <location>
        <begin position="302"/>
        <end position="317"/>
    </location>
</feature>
<comment type="subcellular location">
    <subcellularLocation>
        <location evidence="10">Membrane</location>
        <location evidence="10">Coated pit</location>
    </subcellularLocation>
    <subcellularLocation>
        <location evidence="1">Membrane</location>
        <topology evidence="1">Single-pass membrane protein</topology>
    </subcellularLocation>
</comment>
<feature type="domain" description="CUB" evidence="14">
    <location>
        <begin position="165"/>
        <end position="275"/>
    </location>
</feature>
<name>A0A914A3E7_PATMI</name>
<dbReference type="PROSITE" id="PS01209">
    <property type="entry name" value="LDLRA_1"/>
    <property type="match status" value="1"/>
</dbReference>
<dbReference type="GeneID" id="119729622"/>
<keyword evidence="5" id="KW-0677">Repeat</keyword>
<dbReference type="Gene3D" id="2.60.120.290">
    <property type="entry name" value="Spermadhesin, CUB domain"/>
    <property type="match status" value="1"/>
</dbReference>
<dbReference type="PROSITE" id="PS50068">
    <property type="entry name" value="LDLRA_2"/>
    <property type="match status" value="6"/>
</dbReference>
<dbReference type="Proteomes" id="UP000887568">
    <property type="component" value="Unplaced"/>
</dbReference>
<dbReference type="PANTHER" id="PTHR24270">
    <property type="entry name" value="LOW-DENSITY LIPOPROTEIN RECEPTOR-RELATED"/>
    <property type="match status" value="1"/>
</dbReference>
<dbReference type="InterPro" id="IPR036055">
    <property type="entry name" value="LDL_receptor-like_sf"/>
</dbReference>